<evidence type="ECO:0000313" key="1">
    <source>
        <dbReference type="EMBL" id="RWZ78524.1"/>
    </source>
</evidence>
<keyword evidence="2" id="KW-1185">Reference proteome</keyword>
<evidence type="ECO:0000313" key="2">
    <source>
        <dbReference type="Proteomes" id="UP000289257"/>
    </source>
</evidence>
<protein>
    <submittedName>
        <fullName evidence="1">Uncharacterized protein</fullName>
    </submittedName>
</protein>
<sequence length="92" mass="10480">MITKLLLQEKAADINLKLDGLKDEIETHLASLTVFIEKVRAKVNSYDLDVTDQGKIAKINDRFEIYYNNLRHARDGLFLVGATFRRIQSSGV</sequence>
<dbReference type="EMBL" id="SCKX01000001">
    <property type="protein sequence ID" value="RWZ78524.1"/>
    <property type="molecule type" value="Genomic_DNA"/>
</dbReference>
<proteinExistence type="predicted"/>
<name>A0A4Q0AHE3_9BACT</name>
<gene>
    <name evidence="1" type="ORF">EOT05_02105</name>
</gene>
<organism evidence="1 2">
    <name type="scientific">Candidatus Microsaccharimonas sossegonensis</name>
    <dbReference type="NCBI Taxonomy" id="2506948"/>
    <lineage>
        <taxon>Bacteria</taxon>
        <taxon>Candidatus Saccharimonadota</taxon>
        <taxon>Candidatus Saccharimonadia</taxon>
        <taxon>Candidatus Saccharimonadales</taxon>
        <taxon>Candidatus Saccharimonadaceae</taxon>
        <taxon>Candidatus Microsaccharimonas</taxon>
    </lineage>
</organism>
<dbReference type="Proteomes" id="UP000289257">
    <property type="component" value="Unassembled WGS sequence"/>
</dbReference>
<accession>A0A4Q0AHE3</accession>
<comment type="caution">
    <text evidence="1">The sequence shown here is derived from an EMBL/GenBank/DDBJ whole genome shotgun (WGS) entry which is preliminary data.</text>
</comment>
<dbReference type="AlphaFoldDB" id="A0A4Q0AHE3"/>
<reference evidence="1" key="1">
    <citation type="submission" date="2019-01" db="EMBL/GenBank/DDBJ databases">
        <title>Genomic signatures and co-occurrence patterns of the ultra-small Saccharimodia (Patescibacteria phylum) suggest a symbiotic lifestyle.</title>
        <authorList>
            <person name="Lemos L."/>
            <person name="Medeiros J."/>
            <person name="Andreote F."/>
            <person name="Fernandes G."/>
            <person name="Varani A."/>
            <person name="Oliveira G."/>
            <person name="Pylro V."/>
        </authorList>
    </citation>
    <scope>NUCLEOTIDE SEQUENCE [LARGE SCALE GENOMIC DNA]</scope>
    <source>
        <strain evidence="1">AMD02</strain>
    </source>
</reference>